<dbReference type="AlphaFoldDB" id="A0A852X195"/>
<dbReference type="Gene3D" id="3.10.129.10">
    <property type="entry name" value="Hotdog Thioesterase"/>
    <property type="match status" value="1"/>
</dbReference>
<dbReference type="RefSeq" id="WP_179461768.1">
    <property type="nucleotide sequence ID" value="NZ_JACBZX010000001.1"/>
</dbReference>
<dbReference type="CDD" id="cd03450">
    <property type="entry name" value="NodN"/>
    <property type="match status" value="1"/>
</dbReference>
<evidence type="ECO:0000256" key="1">
    <source>
        <dbReference type="ARBA" id="ARBA00005254"/>
    </source>
</evidence>
<sequence>MSNEPSTPRQIGSLEELTALVGQEVGVSPWVEVTQEQVDTFADATGDHQWIHVDPERAAASPFGGTIAHGFLTLSLIPSFAVQIFTMDFGGARLNYGLGQVRFPMPVRVGSRVRGRATIEDVKETPKGVQVTTAYVVEIEGQERPACVATQITLVTG</sequence>
<dbReference type="PANTHER" id="PTHR42993">
    <property type="entry name" value="MAOC-LIKE DEHYDRATASE DOMAIN-CONTAINING PROTEIN"/>
    <property type="match status" value="1"/>
</dbReference>
<dbReference type="InterPro" id="IPR039375">
    <property type="entry name" value="NodN-like"/>
</dbReference>
<evidence type="ECO:0000313" key="3">
    <source>
        <dbReference type="EMBL" id="NYG36218.1"/>
    </source>
</evidence>
<keyword evidence="4" id="KW-1185">Reference proteome</keyword>
<dbReference type="InterPro" id="IPR029069">
    <property type="entry name" value="HotDog_dom_sf"/>
</dbReference>
<proteinExistence type="inferred from homology"/>
<dbReference type="Proteomes" id="UP000592181">
    <property type="component" value="Unassembled WGS sequence"/>
</dbReference>
<dbReference type="Pfam" id="PF01575">
    <property type="entry name" value="MaoC_dehydratas"/>
    <property type="match status" value="1"/>
</dbReference>
<name>A0A852X195_9MICO</name>
<accession>A0A852X195</accession>
<evidence type="ECO:0000259" key="2">
    <source>
        <dbReference type="Pfam" id="PF01575"/>
    </source>
</evidence>
<evidence type="ECO:0000313" key="4">
    <source>
        <dbReference type="Proteomes" id="UP000592181"/>
    </source>
</evidence>
<feature type="domain" description="MaoC-like" evidence="2">
    <location>
        <begin position="19"/>
        <end position="137"/>
    </location>
</feature>
<protein>
    <submittedName>
        <fullName evidence="3">Acyl dehydratase</fullName>
    </submittedName>
</protein>
<organism evidence="3 4">
    <name type="scientific">Janibacter alkaliphilus</name>
    <dbReference type="NCBI Taxonomy" id="1069963"/>
    <lineage>
        <taxon>Bacteria</taxon>
        <taxon>Bacillati</taxon>
        <taxon>Actinomycetota</taxon>
        <taxon>Actinomycetes</taxon>
        <taxon>Micrococcales</taxon>
        <taxon>Intrasporangiaceae</taxon>
        <taxon>Janibacter</taxon>
    </lineage>
</organism>
<gene>
    <name evidence="3" type="ORF">BJY28_000687</name>
</gene>
<comment type="caution">
    <text evidence="3">The sequence shown here is derived from an EMBL/GenBank/DDBJ whole genome shotgun (WGS) entry which is preliminary data.</text>
</comment>
<reference evidence="3 4" key="1">
    <citation type="submission" date="2020-07" db="EMBL/GenBank/DDBJ databases">
        <title>Sequencing the genomes of 1000 actinobacteria strains.</title>
        <authorList>
            <person name="Klenk H.-P."/>
        </authorList>
    </citation>
    <scope>NUCLEOTIDE SEQUENCE [LARGE SCALE GENOMIC DNA]</scope>
    <source>
        <strain evidence="3 4">DSM 24723</strain>
    </source>
</reference>
<comment type="similarity">
    <text evidence="1">Belongs to the enoyl-CoA hydratase/isomerase family.</text>
</comment>
<dbReference type="PANTHER" id="PTHR42993:SF1">
    <property type="entry name" value="MAOC-LIKE DEHYDRATASE DOMAIN-CONTAINING PROTEIN"/>
    <property type="match status" value="1"/>
</dbReference>
<dbReference type="EMBL" id="JACBZX010000001">
    <property type="protein sequence ID" value="NYG36218.1"/>
    <property type="molecule type" value="Genomic_DNA"/>
</dbReference>
<dbReference type="SUPFAM" id="SSF54637">
    <property type="entry name" value="Thioesterase/thiol ester dehydrase-isomerase"/>
    <property type="match status" value="1"/>
</dbReference>
<dbReference type="InterPro" id="IPR002539">
    <property type="entry name" value="MaoC-like_dom"/>
</dbReference>